<accession>A0ABX3GYN9</accession>
<reference evidence="3 4" key="1">
    <citation type="submission" date="2016-10" db="EMBL/GenBank/DDBJ databases">
        <title>Paenibacillus species isolates.</title>
        <authorList>
            <person name="Beno S.M."/>
        </authorList>
    </citation>
    <scope>NUCLEOTIDE SEQUENCE [LARGE SCALE GENOMIC DNA]</scope>
    <source>
        <strain evidence="3 4">FSL H7-0744</strain>
    </source>
</reference>
<dbReference type="CDD" id="cd14256">
    <property type="entry name" value="Dockerin_I"/>
    <property type="match status" value="1"/>
</dbReference>
<organism evidence="3 4">
    <name type="scientific">Paenibacillus borealis</name>
    <dbReference type="NCBI Taxonomy" id="160799"/>
    <lineage>
        <taxon>Bacteria</taxon>
        <taxon>Bacillati</taxon>
        <taxon>Bacillota</taxon>
        <taxon>Bacilli</taxon>
        <taxon>Bacillales</taxon>
        <taxon>Paenibacillaceae</taxon>
        <taxon>Paenibacillus</taxon>
    </lineage>
</organism>
<dbReference type="InterPro" id="IPR013378">
    <property type="entry name" value="InlB-like_B-rpt"/>
</dbReference>
<dbReference type="NCBIfam" id="TIGR02543">
    <property type="entry name" value="List_Bact_rpt"/>
    <property type="match status" value="1"/>
</dbReference>
<gene>
    <name evidence="3" type="ORF">BSK56_28180</name>
</gene>
<dbReference type="InterPro" id="IPR016134">
    <property type="entry name" value="Dockerin_dom"/>
</dbReference>
<dbReference type="Pfam" id="PF00404">
    <property type="entry name" value="Dockerin_1"/>
    <property type="match status" value="1"/>
</dbReference>
<dbReference type="InterPro" id="IPR036439">
    <property type="entry name" value="Dockerin_dom_sf"/>
</dbReference>
<dbReference type="RefSeq" id="WP_076113758.1">
    <property type="nucleotide sequence ID" value="NZ_MPTB01000049.1"/>
</dbReference>
<dbReference type="EMBL" id="MPTB01000049">
    <property type="protein sequence ID" value="OMD40836.1"/>
    <property type="molecule type" value="Genomic_DNA"/>
</dbReference>
<comment type="subcellular location">
    <subcellularLocation>
        <location evidence="1">Cell envelope</location>
    </subcellularLocation>
</comment>
<dbReference type="Proteomes" id="UP000187412">
    <property type="component" value="Unassembled WGS sequence"/>
</dbReference>
<feature type="domain" description="Dockerin" evidence="2">
    <location>
        <begin position="635"/>
        <end position="700"/>
    </location>
</feature>
<dbReference type="Gene3D" id="2.160.20.110">
    <property type="match status" value="2"/>
</dbReference>
<dbReference type="Pfam" id="PF09479">
    <property type="entry name" value="Flg_new"/>
    <property type="match status" value="1"/>
</dbReference>
<sequence length="700" mass="71969">MNEKIMKKLSVVIAVIFVTVTMLSSLAWLPSAVKAAGAGTGTAADPYIITTAAQLNNVRNGLSSYYKLGSDINLSSYGNWIPVGNNNSNFRGGFDGNGYTITGLTINRPAESYIGLFGYVSTVGQIRNVHLSGVNIIGYDYTGSLVGYINYGKVENSSASGTMTGYRHVGGLVGKSENSAVVNGSSANVTVQGYANLGGLIGQYASWAPMADNAASGNVTGTGANIGGLIGYLDWGGNVTNSHASGDVRGTNNNSFYLGGLIGSSNSNLIEYSYATGDVFSKDGTHVGGLLGAGGGIIEKSYASGHITVEGGSFPYAGGLVGRFDSGKIINSYANVQITGNATSTLFGGLVGSNSGEIKNSYAAGQVSGNGNGSNGPLVGMDGWKKVTGSYYNSDIAGQIDNGMGEPKTTAELMSAATFSGWDFNSVWLINEGMEYPKLRPYVRSYTVTYEGNGSTTGGVPTDSSRYLDNSIVTVLGNDGGLVRDGYTFAGWSMDAAGNGAVYKAGDTFNIGTANAKLYAKWTALTYTIGTLGNQTLAGLTAGYAPGTQETGTITVTRTGTGDLTNLAASLSGADAGNFEIAGPAATTLNDGTPATTFTVKAIDGLPLGTYNATVTVTADHMAGKTFTVKQVVAKVIIKGDANGDGLITPADALMITQYLTGKITLTPEQFNALDMNNDGVLNNTDIQKIMAIYLGGAKS</sequence>
<name>A0ABX3GYN9_PAEBO</name>
<dbReference type="Gene3D" id="1.10.1330.10">
    <property type="entry name" value="Dockerin domain"/>
    <property type="match status" value="1"/>
</dbReference>
<keyword evidence="4" id="KW-1185">Reference proteome</keyword>
<dbReference type="SUPFAM" id="SSF63446">
    <property type="entry name" value="Type I dockerin domain"/>
    <property type="match status" value="1"/>
</dbReference>
<dbReference type="Gene3D" id="2.60.40.4270">
    <property type="entry name" value="Listeria-Bacteroides repeat domain"/>
    <property type="match status" value="1"/>
</dbReference>
<comment type="caution">
    <text evidence="3">The sequence shown here is derived from an EMBL/GenBank/DDBJ whole genome shotgun (WGS) entry which is preliminary data.</text>
</comment>
<dbReference type="PROSITE" id="PS00018">
    <property type="entry name" value="EF_HAND_1"/>
    <property type="match status" value="1"/>
</dbReference>
<dbReference type="InterPro" id="IPR018247">
    <property type="entry name" value="EF_Hand_1_Ca_BS"/>
</dbReference>
<dbReference type="InterPro" id="IPR042229">
    <property type="entry name" value="Listeria/Bacterioides_rpt_sf"/>
</dbReference>
<dbReference type="Pfam" id="PF07581">
    <property type="entry name" value="Glug"/>
    <property type="match status" value="1"/>
</dbReference>
<protein>
    <recommendedName>
        <fullName evidence="2">Dockerin domain-containing protein</fullName>
    </recommendedName>
</protein>
<evidence type="ECO:0000313" key="4">
    <source>
        <dbReference type="Proteomes" id="UP000187412"/>
    </source>
</evidence>
<dbReference type="PROSITE" id="PS51766">
    <property type="entry name" value="DOCKERIN"/>
    <property type="match status" value="1"/>
</dbReference>
<proteinExistence type="predicted"/>
<evidence type="ECO:0000259" key="2">
    <source>
        <dbReference type="PROSITE" id="PS51766"/>
    </source>
</evidence>
<evidence type="ECO:0000256" key="1">
    <source>
        <dbReference type="ARBA" id="ARBA00004196"/>
    </source>
</evidence>
<dbReference type="InterPro" id="IPR011493">
    <property type="entry name" value="GLUG"/>
</dbReference>
<dbReference type="InterPro" id="IPR002105">
    <property type="entry name" value="Dockerin_1_rpt"/>
</dbReference>
<evidence type="ECO:0000313" key="3">
    <source>
        <dbReference type="EMBL" id="OMD40836.1"/>
    </source>
</evidence>